<feature type="chain" id="PRO_5017575880" evidence="1">
    <location>
        <begin position="26"/>
        <end position="171"/>
    </location>
</feature>
<dbReference type="Pfam" id="PF07833">
    <property type="entry name" value="Cu_amine_oxidN1"/>
    <property type="match status" value="1"/>
</dbReference>
<evidence type="ECO:0000313" key="3">
    <source>
        <dbReference type="EMBL" id="REE88551.1"/>
    </source>
</evidence>
<organism evidence="3 4">
    <name type="scientific">Paenibacillus taihuensis</name>
    <dbReference type="NCBI Taxonomy" id="1156355"/>
    <lineage>
        <taxon>Bacteria</taxon>
        <taxon>Bacillati</taxon>
        <taxon>Bacillota</taxon>
        <taxon>Bacilli</taxon>
        <taxon>Bacillales</taxon>
        <taxon>Paenibacillaceae</taxon>
        <taxon>Paenibacillus</taxon>
    </lineage>
</organism>
<accession>A0A3D9SF01</accession>
<feature type="signal peptide" evidence="1">
    <location>
        <begin position="1"/>
        <end position="25"/>
    </location>
</feature>
<feature type="domain" description="Copper amine oxidase-like N-terminal" evidence="2">
    <location>
        <begin position="38"/>
        <end position="102"/>
    </location>
</feature>
<sequence>MFKMNKAVAVSVLAMSLLVPSIAEAKDVMPMQSKSSTMMDQGQMMNTNNLVPLRMFAETLGYTIMWNKADRSITLTYMGTDMDMDMTMDGAMGDGMTMGMDMDMDMTAQSDKMAMNAMYKIKLMFDSKSIMVGMDNKMMEHAPMLMDGKVYVSKDVVMKYLLAPFMMKSMS</sequence>
<dbReference type="InterPro" id="IPR036582">
    <property type="entry name" value="Mao_N_sf"/>
</dbReference>
<dbReference type="AlphaFoldDB" id="A0A3D9SF01"/>
<keyword evidence="1" id="KW-0732">Signal</keyword>
<proteinExistence type="predicted"/>
<gene>
    <name evidence="3" type="ORF">A8990_10847</name>
</gene>
<evidence type="ECO:0000259" key="2">
    <source>
        <dbReference type="Pfam" id="PF07833"/>
    </source>
</evidence>
<dbReference type="SUPFAM" id="SSF55383">
    <property type="entry name" value="Copper amine oxidase, domain N"/>
    <property type="match status" value="1"/>
</dbReference>
<evidence type="ECO:0000313" key="4">
    <source>
        <dbReference type="Proteomes" id="UP000256304"/>
    </source>
</evidence>
<dbReference type="EMBL" id="QTTN01000008">
    <property type="protein sequence ID" value="REE88551.1"/>
    <property type="molecule type" value="Genomic_DNA"/>
</dbReference>
<reference evidence="3 4" key="1">
    <citation type="submission" date="2018-08" db="EMBL/GenBank/DDBJ databases">
        <title>Genomic Encyclopedia of Type Strains, Phase III (KMG-III): the genomes of soil and plant-associated and newly described type strains.</title>
        <authorList>
            <person name="Whitman W."/>
        </authorList>
    </citation>
    <scope>NUCLEOTIDE SEQUENCE [LARGE SCALE GENOMIC DNA]</scope>
    <source>
        <strain evidence="3 4">CGMCC 1.10966</strain>
    </source>
</reference>
<dbReference type="Gene3D" id="3.30.457.10">
    <property type="entry name" value="Copper amine oxidase-like, N-terminal domain"/>
    <property type="match status" value="1"/>
</dbReference>
<evidence type="ECO:0000256" key="1">
    <source>
        <dbReference type="SAM" id="SignalP"/>
    </source>
</evidence>
<dbReference type="InterPro" id="IPR012854">
    <property type="entry name" value="Cu_amine_oxidase-like_N"/>
</dbReference>
<keyword evidence="4" id="KW-1185">Reference proteome</keyword>
<dbReference type="Proteomes" id="UP000256304">
    <property type="component" value="Unassembled WGS sequence"/>
</dbReference>
<dbReference type="RefSeq" id="WP_181909479.1">
    <property type="nucleotide sequence ID" value="NZ_QTTN01000008.1"/>
</dbReference>
<protein>
    <submittedName>
        <fullName evidence="3">Copper amine oxidase-like protein</fullName>
    </submittedName>
</protein>
<comment type="caution">
    <text evidence="3">The sequence shown here is derived from an EMBL/GenBank/DDBJ whole genome shotgun (WGS) entry which is preliminary data.</text>
</comment>
<name>A0A3D9SF01_9BACL</name>